<dbReference type="SUPFAM" id="SSF55797">
    <property type="entry name" value="PR-1-like"/>
    <property type="match status" value="1"/>
</dbReference>
<organism evidence="3 4">
    <name type="scientific">Pricia mediterranea</name>
    <dbReference type="NCBI Taxonomy" id="3076079"/>
    <lineage>
        <taxon>Bacteria</taxon>
        <taxon>Pseudomonadati</taxon>
        <taxon>Bacteroidota</taxon>
        <taxon>Flavobacteriia</taxon>
        <taxon>Flavobacteriales</taxon>
        <taxon>Flavobacteriaceae</taxon>
        <taxon>Pricia</taxon>
    </lineage>
</organism>
<dbReference type="PANTHER" id="PTHR31157">
    <property type="entry name" value="SCP DOMAIN-CONTAINING PROTEIN"/>
    <property type="match status" value="1"/>
</dbReference>
<dbReference type="EMBL" id="JAVTTP010000001">
    <property type="protein sequence ID" value="MDT7829017.1"/>
    <property type="molecule type" value="Genomic_DNA"/>
</dbReference>
<feature type="domain" description="SCP" evidence="2">
    <location>
        <begin position="44"/>
        <end position="156"/>
    </location>
</feature>
<proteinExistence type="predicted"/>
<dbReference type="InterPro" id="IPR014044">
    <property type="entry name" value="CAP_dom"/>
</dbReference>
<evidence type="ECO:0000313" key="3">
    <source>
        <dbReference type="EMBL" id="MDT7829017.1"/>
    </source>
</evidence>
<dbReference type="Gene3D" id="3.40.33.10">
    <property type="entry name" value="CAP"/>
    <property type="match status" value="1"/>
</dbReference>
<accession>A0ABU3L7I0</accession>
<dbReference type="RefSeq" id="WP_314014684.1">
    <property type="nucleotide sequence ID" value="NZ_JAVTTP010000001.1"/>
</dbReference>
<dbReference type="PROSITE" id="PS51257">
    <property type="entry name" value="PROKAR_LIPOPROTEIN"/>
    <property type="match status" value="1"/>
</dbReference>
<evidence type="ECO:0000313" key="4">
    <source>
        <dbReference type="Proteomes" id="UP001250656"/>
    </source>
</evidence>
<name>A0ABU3L7I0_9FLAO</name>
<keyword evidence="1" id="KW-0732">Signal</keyword>
<keyword evidence="4" id="KW-1185">Reference proteome</keyword>
<feature type="signal peptide" evidence="1">
    <location>
        <begin position="1"/>
        <end position="24"/>
    </location>
</feature>
<dbReference type="Pfam" id="PF00188">
    <property type="entry name" value="CAP"/>
    <property type="match status" value="1"/>
</dbReference>
<sequence length="158" mass="17625">MKMRIHLMVLAVFTCALVSCSKESGETLNSVERQNVREVEKELLSLVNDHRVSLGKNALQFNATAYDQANVHTDYMIGKGAINHDNFTIRASAISKEVDAQFVAENVAKDYSTASGAFVGWLSSANHKHTMEDDFTHTAISVKKDENGTAYFTQIFYR</sequence>
<feature type="chain" id="PRO_5046353905" evidence="1">
    <location>
        <begin position="25"/>
        <end position="158"/>
    </location>
</feature>
<reference evidence="3 4" key="1">
    <citation type="submission" date="2023-09" db="EMBL/GenBank/DDBJ databases">
        <title>Novel taxa isolated from Blanes Bay.</title>
        <authorList>
            <person name="Rey-Velasco X."/>
            <person name="Lucena T."/>
        </authorList>
    </citation>
    <scope>NUCLEOTIDE SEQUENCE [LARGE SCALE GENOMIC DNA]</scope>
    <source>
        <strain evidence="3 4">S334</strain>
    </source>
</reference>
<evidence type="ECO:0000256" key="1">
    <source>
        <dbReference type="SAM" id="SignalP"/>
    </source>
</evidence>
<dbReference type="CDD" id="cd05379">
    <property type="entry name" value="CAP_bacterial"/>
    <property type="match status" value="1"/>
</dbReference>
<evidence type="ECO:0000259" key="2">
    <source>
        <dbReference type="Pfam" id="PF00188"/>
    </source>
</evidence>
<dbReference type="Proteomes" id="UP001250656">
    <property type="component" value="Unassembled WGS sequence"/>
</dbReference>
<protein>
    <submittedName>
        <fullName evidence="3">CAP domain-containing protein</fullName>
    </submittedName>
</protein>
<dbReference type="InterPro" id="IPR035940">
    <property type="entry name" value="CAP_sf"/>
</dbReference>
<gene>
    <name evidence="3" type="ORF">RQM65_10115</name>
</gene>
<dbReference type="PANTHER" id="PTHR31157:SF1">
    <property type="entry name" value="SCP DOMAIN-CONTAINING PROTEIN"/>
    <property type="match status" value="1"/>
</dbReference>
<comment type="caution">
    <text evidence="3">The sequence shown here is derived from an EMBL/GenBank/DDBJ whole genome shotgun (WGS) entry which is preliminary data.</text>
</comment>